<evidence type="ECO:0000313" key="1">
    <source>
        <dbReference type="EMBL" id="KAK7479886.1"/>
    </source>
</evidence>
<keyword evidence="2" id="KW-1185">Reference proteome</keyword>
<organism evidence="1 2">
    <name type="scientific">Batillaria attramentaria</name>
    <dbReference type="NCBI Taxonomy" id="370345"/>
    <lineage>
        <taxon>Eukaryota</taxon>
        <taxon>Metazoa</taxon>
        <taxon>Spiralia</taxon>
        <taxon>Lophotrochozoa</taxon>
        <taxon>Mollusca</taxon>
        <taxon>Gastropoda</taxon>
        <taxon>Caenogastropoda</taxon>
        <taxon>Sorbeoconcha</taxon>
        <taxon>Cerithioidea</taxon>
        <taxon>Batillariidae</taxon>
        <taxon>Batillaria</taxon>
    </lineage>
</organism>
<proteinExistence type="predicted"/>
<gene>
    <name evidence="1" type="ORF">BaRGS_00028876</name>
</gene>
<sequence length="110" mass="11543">CGPPQGRHLAAAEGLPPSTCCTCKITAPGGDSVQFAKMKMFRKGKKAAIGVTAFCQMTLDKHEKSRDKGTICTGTDSYSGRVCTSPRGKDVSGIGKVAIFPSALYLEKST</sequence>
<protein>
    <submittedName>
        <fullName evidence="1">Uncharacterized protein</fullName>
    </submittedName>
</protein>
<feature type="non-terminal residue" evidence="1">
    <location>
        <position position="110"/>
    </location>
</feature>
<dbReference type="Proteomes" id="UP001519460">
    <property type="component" value="Unassembled WGS sequence"/>
</dbReference>
<accession>A0ABD0JXV0</accession>
<dbReference type="AlphaFoldDB" id="A0ABD0JXV0"/>
<comment type="caution">
    <text evidence="1">The sequence shown here is derived from an EMBL/GenBank/DDBJ whole genome shotgun (WGS) entry which is preliminary data.</text>
</comment>
<reference evidence="1 2" key="1">
    <citation type="journal article" date="2023" name="Sci. Data">
        <title>Genome assembly of the Korean intertidal mud-creeper Batillaria attramentaria.</title>
        <authorList>
            <person name="Patra A.K."/>
            <person name="Ho P.T."/>
            <person name="Jun S."/>
            <person name="Lee S.J."/>
            <person name="Kim Y."/>
            <person name="Won Y.J."/>
        </authorList>
    </citation>
    <scope>NUCLEOTIDE SEQUENCE [LARGE SCALE GENOMIC DNA]</scope>
    <source>
        <strain evidence="1">Wonlab-2016</strain>
    </source>
</reference>
<feature type="non-terminal residue" evidence="1">
    <location>
        <position position="1"/>
    </location>
</feature>
<name>A0ABD0JXV0_9CAEN</name>
<dbReference type="EMBL" id="JACVVK020000293">
    <property type="protein sequence ID" value="KAK7479886.1"/>
    <property type="molecule type" value="Genomic_DNA"/>
</dbReference>
<evidence type="ECO:0000313" key="2">
    <source>
        <dbReference type="Proteomes" id="UP001519460"/>
    </source>
</evidence>